<comment type="caution">
    <text evidence="8">The sequence shown here is derived from an EMBL/GenBank/DDBJ whole genome shotgun (WGS) entry which is preliminary data.</text>
</comment>
<feature type="domain" description="Histidine kinase" evidence="6">
    <location>
        <begin position="316"/>
        <end position="527"/>
    </location>
</feature>
<organism evidence="8 9">
    <name type="scientific">Roseateles chitinivorans</name>
    <dbReference type="NCBI Taxonomy" id="2917965"/>
    <lineage>
        <taxon>Bacteria</taxon>
        <taxon>Pseudomonadati</taxon>
        <taxon>Pseudomonadota</taxon>
        <taxon>Betaproteobacteria</taxon>
        <taxon>Burkholderiales</taxon>
        <taxon>Sphaerotilaceae</taxon>
        <taxon>Roseateles</taxon>
    </lineage>
</organism>
<feature type="modified residue" description="4-aspartylphosphate" evidence="4">
    <location>
        <position position="597"/>
    </location>
</feature>
<keyword evidence="9" id="KW-1185">Reference proteome</keyword>
<evidence type="ECO:0000256" key="4">
    <source>
        <dbReference type="PROSITE-ProRule" id="PRU00169"/>
    </source>
</evidence>
<feature type="transmembrane region" description="Helical" evidence="5">
    <location>
        <begin position="189"/>
        <end position="206"/>
    </location>
</feature>
<reference evidence="8 9" key="1">
    <citation type="submission" date="2017-11" db="EMBL/GenBank/DDBJ databases">
        <title>Draft genome sequence of Mitsuaria sp. HWN-4.</title>
        <authorList>
            <person name="Gundlapally S.R."/>
        </authorList>
    </citation>
    <scope>NUCLEOTIDE SEQUENCE [LARGE SCALE GENOMIC DNA]</scope>
    <source>
        <strain evidence="8 9">HWN-4</strain>
    </source>
</reference>
<dbReference type="GO" id="GO:0000155">
    <property type="term" value="F:phosphorelay sensor kinase activity"/>
    <property type="evidence" value="ECO:0007669"/>
    <property type="project" value="InterPro"/>
</dbReference>
<dbReference type="InterPro" id="IPR004358">
    <property type="entry name" value="Sig_transdc_His_kin-like_C"/>
</dbReference>
<dbReference type="SUPFAM" id="SSF52172">
    <property type="entry name" value="CheY-like"/>
    <property type="match status" value="1"/>
</dbReference>
<dbReference type="Pfam" id="PF02518">
    <property type="entry name" value="HATPase_c"/>
    <property type="match status" value="1"/>
</dbReference>
<dbReference type="InterPro" id="IPR036097">
    <property type="entry name" value="HisK_dim/P_sf"/>
</dbReference>
<dbReference type="SUPFAM" id="SSF55874">
    <property type="entry name" value="ATPase domain of HSP90 chaperone/DNA topoisomerase II/histidine kinase"/>
    <property type="match status" value="1"/>
</dbReference>
<gene>
    <name evidence="8" type="ORF">CS062_13240</name>
</gene>
<dbReference type="Gene3D" id="3.40.50.2300">
    <property type="match status" value="1"/>
</dbReference>
<keyword evidence="5" id="KW-0472">Membrane</keyword>
<evidence type="ECO:0000313" key="8">
    <source>
        <dbReference type="EMBL" id="PIM52725.1"/>
    </source>
</evidence>
<dbReference type="InterPro" id="IPR033424">
    <property type="entry name" value="MASE4"/>
</dbReference>
<dbReference type="SMART" id="SM00387">
    <property type="entry name" value="HATPase_c"/>
    <property type="match status" value="1"/>
</dbReference>
<evidence type="ECO:0000256" key="2">
    <source>
        <dbReference type="ARBA" id="ARBA00012438"/>
    </source>
</evidence>
<dbReference type="SUPFAM" id="SSF47384">
    <property type="entry name" value="Homodimeric domain of signal transducing histidine kinase"/>
    <property type="match status" value="1"/>
</dbReference>
<dbReference type="Proteomes" id="UP000231501">
    <property type="component" value="Unassembled WGS sequence"/>
</dbReference>
<feature type="transmembrane region" description="Helical" evidence="5">
    <location>
        <begin position="213"/>
        <end position="232"/>
    </location>
</feature>
<dbReference type="OrthoDB" id="9177042at2"/>
<dbReference type="PROSITE" id="PS50110">
    <property type="entry name" value="RESPONSE_REGULATORY"/>
    <property type="match status" value="1"/>
</dbReference>
<dbReference type="SMART" id="SM00448">
    <property type="entry name" value="REC"/>
    <property type="match status" value="1"/>
</dbReference>
<dbReference type="PANTHER" id="PTHR43065:SF49">
    <property type="entry name" value="HISTIDINE KINASE"/>
    <property type="match status" value="1"/>
</dbReference>
<dbReference type="EC" id="2.7.13.3" evidence="2"/>
<dbReference type="Pfam" id="PF00072">
    <property type="entry name" value="Response_reg"/>
    <property type="match status" value="1"/>
</dbReference>
<proteinExistence type="predicted"/>
<dbReference type="AlphaFoldDB" id="A0A2G9C8M9"/>
<dbReference type="InterPro" id="IPR003661">
    <property type="entry name" value="HisK_dim/P_dom"/>
</dbReference>
<dbReference type="EMBL" id="PEOG01000032">
    <property type="protein sequence ID" value="PIM52725.1"/>
    <property type="molecule type" value="Genomic_DNA"/>
</dbReference>
<dbReference type="InterPro" id="IPR011006">
    <property type="entry name" value="CheY-like_superfamily"/>
</dbReference>
<dbReference type="InterPro" id="IPR001789">
    <property type="entry name" value="Sig_transdc_resp-reg_receiver"/>
</dbReference>
<feature type="transmembrane region" description="Helical" evidence="5">
    <location>
        <begin position="252"/>
        <end position="269"/>
    </location>
</feature>
<dbReference type="PRINTS" id="PR00344">
    <property type="entry name" value="BCTRLSENSOR"/>
</dbReference>
<evidence type="ECO:0000256" key="1">
    <source>
        <dbReference type="ARBA" id="ARBA00000085"/>
    </source>
</evidence>
<evidence type="ECO:0000313" key="9">
    <source>
        <dbReference type="Proteomes" id="UP000231501"/>
    </source>
</evidence>
<feature type="transmembrane region" description="Helical" evidence="5">
    <location>
        <begin position="78"/>
        <end position="101"/>
    </location>
</feature>
<dbReference type="Pfam" id="PF17158">
    <property type="entry name" value="MASE4"/>
    <property type="match status" value="1"/>
</dbReference>
<dbReference type="Gene3D" id="3.30.565.10">
    <property type="entry name" value="Histidine kinase-like ATPase, C-terminal domain"/>
    <property type="match status" value="1"/>
</dbReference>
<keyword evidence="5" id="KW-0812">Transmembrane</keyword>
<dbReference type="Gene3D" id="1.10.287.130">
    <property type="match status" value="1"/>
</dbReference>
<comment type="catalytic activity">
    <reaction evidence="1">
        <text>ATP + protein L-histidine = ADP + protein N-phospho-L-histidine.</text>
        <dbReference type="EC" id="2.7.13.3"/>
    </reaction>
</comment>
<accession>A0A2G9C8M9</accession>
<feature type="transmembrane region" description="Helical" evidence="5">
    <location>
        <begin position="113"/>
        <end position="135"/>
    </location>
</feature>
<dbReference type="CDD" id="cd00082">
    <property type="entry name" value="HisKA"/>
    <property type="match status" value="1"/>
</dbReference>
<evidence type="ECO:0000256" key="3">
    <source>
        <dbReference type="ARBA" id="ARBA00022553"/>
    </source>
</evidence>
<name>A0A2G9C8M9_9BURK</name>
<feature type="transmembrane region" description="Helical" evidence="5">
    <location>
        <begin position="147"/>
        <end position="169"/>
    </location>
</feature>
<keyword evidence="5" id="KW-1133">Transmembrane helix</keyword>
<dbReference type="PROSITE" id="PS50109">
    <property type="entry name" value="HIS_KIN"/>
    <property type="match status" value="1"/>
</dbReference>
<dbReference type="PANTHER" id="PTHR43065">
    <property type="entry name" value="SENSOR HISTIDINE KINASE"/>
    <property type="match status" value="1"/>
</dbReference>
<dbReference type="InterPro" id="IPR036890">
    <property type="entry name" value="HATPase_C_sf"/>
</dbReference>
<feature type="domain" description="Response regulatory" evidence="7">
    <location>
        <begin position="547"/>
        <end position="657"/>
    </location>
</feature>
<keyword evidence="3 4" id="KW-0597">Phosphoprotein</keyword>
<evidence type="ECO:0000259" key="7">
    <source>
        <dbReference type="PROSITE" id="PS50110"/>
    </source>
</evidence>
<evidence type="ECO:0000256" key="5">
    <source>
        <dbReference type="SAM" id="Phobius"/>
    </source>
</evidence>
<evidence type="ECO:0000259" key="6">
    <source>
        <dbReference type="PROSITE" id="PS50109"/>
    </source>
</evidence>
<dbReference type="RefSeq" id="WP_099862101.1">
    <property type="nucleotide sequence ID" value="NZ_PEOG01000032.1"/>
</dbReference>
<sequence>MPYRGFVQEQASPAQRWAVAILCALVLISVAAVAPWAARPWPPLAHISGIYGAATAMIDLATFWLLISTPRPNRSHVIVASAYLFASLMAVLHVLTFPGALFADRPVFGSPHAVSWLFVGWRAGFGLFVVWAILAETESVGPAGRRPSAWPLIAAVLAAGALAMSSQLSDFGALRSDGQRQLLSPVSRVGAYLSVAAAVVAVLLIWRRRLFGRAIYVWLAFVLVAEGAGVWLSTHSGQRYTIAWYMARAEGLLANSVMLGVVAVHFRAVQKRLTDAYLTLQHRTEQLQAQVQKRETAEAQLARAQKLDAVGRLGASLAHDLNNILQVLTGRLAIIRRRAGESVEPDIQVMRRSVKKAEALTRQLTLLSGRRRNQPRPLEVGPVLGEMEDALRSLVGAHCLLHISAEDGLPRVALDPLELEIAVTNLATNACDAMNLGGRLDIRARHASTPEHPQAVAIEVTDEGEGIKPEILDKVFEPFFTTKVRGHGTGLGLAQVQAFVSGSGGTVQVRSDVGRGTTVTMVFPATTAAADRQDATGAERPPLEGKVVLIVEDNADVRDASSQLLLAEGLAVRVVEDAHQALALLDAGFAADCVVSDIVMPGSMDGVALVRMLKARFPAIRTVLVTGYSDIAERAREEGFTVLRKPYDLASLMEALS</sequence>
<dbReference type="InterPro" id="IPR003594">
    <property type="entry name" value="HATPase_dom"/>
</dbReference>
<protein>
    <recommendedName>
        <fullName evidence="2">histidine kinase</fullName>
        <ecNumber evidence="2">2.7.13.3</ecNumber>
    </recommendedName>
</protein>
<feature type="transmembrane region" description="Helical" evidence="5">
    <location>
        <begin position="17"/>
        <end position="38"/>
    </location>
</feature>
<dbReference type="InterPro" id="IPR005467">
    <property type="entry name" value="His_kinase_dom"/>
</dbReference>
<feature type="transmembrane region" description="Helical" evidence="5">
    <location>
        <begin position="44"/>
        <end position="66"/>
    </location>
</feature>